<organism evidence="2 3">
    <name type="scientific">Hassallia byssoidea VB512170</name>
    <dbReference type="NCBI Taxonomy" id="1304833"/>
    <lineage>
        <taxon>Bacteria</taxon>
        <taxon>Bacillati</taxon>
        <taxon>Cyanobacteriota</taxon>
        <taxon>Cyanophyceae</taxon>
        <taxon>Nostocales</taxon>
        <taxon>Tolypothrichaceae</taxon>
        <taxon>Hassallia</taxon>
    </lineage>
</organism>
<proteinExistence type="predicted"/>
<reference evidence="2 3" key="1">
    <citation type="journal article" date="2015" name="Genome Announc.">
        <title>Draft Genome Sequence of Cyanobacterium Hassallia byssoidea Strain VB512170, Isolated from Monuments in India.</title>
        <authorList>
            <person name="Singh D."/>
            <person name="Chandrababunaidu M.M."/>
            <person name="Panda A."/>
            <person name="Sen D."/>
            <person name="Bhattacharyya S."/>
            <person name="Adhikary S.P."/>
            <person name="Tripathy S."/>
        </authorList>
    </citation>
    <scope>NUCLEOTIDE SEQUENCE [LARGE SCALE GENOMIC DNA]</scope>
    <source>
        <strain evidence="2 3">VB512170</strain>
    </source>
</reference>
<gene>
    <name evidence="2" type="ORF">PI95_033410</name>
</gene>
<protein>
    <submittedName>
        <fullName evidence="2">Bifunctional (P)ppGpp synthetase/guanosine-3',5'-bis(Diphosphate) 3'-pyrophosphohydrolase</fullName>
    </submittedName>
</protein>
<dbReference type="PANTHER" id="PTHR46246">
    <property type="entry name" value="GUANOSINE-3',5'-BIS(DIPHOSPHATE) 3'-PYROPHOSPHOHYDROLASE MESH1"/>
    <property type="match status" value="1"/>
</dbReference>
<evidence type="ECO:0000313" key="2">
    <source>
        <dbReference type="EMBL" id="NEU77253.1"/>
    </source>
</evidence>
<dbReference type="SMART" id="SM00471">
    <property type="entry name" value="HDc"/>
    <property type="match status" value="1"/>
</dbReference>
<evidence type="ECO:0000313" key="3">
    <source>
        <dbReference type="Proteomes" id="UP000031549"/>
    </source>
</evidence>
<sequence>MLSERFTEALTYATQLHAKQIRKGSGVPYIAHLLGVASIALEYGANEDEAIAALLHDAIEDQGGAATREEIRRRFGDNVTAIVDGCTDSDTIPKPPWRQRKEAYIAHICTASPSVLLVSGADKLYNAQSIRKDYRVLGESLWERFKGGKEGTLWYYRTLVDTFHKTGSIPMIEELERVVAEIEVLASSAHQRVGEE</sequence>
<evidence type="ECO:0000259" key="1">
    <source>
        <dbReference type="SMART" id="SM00471"/>
    </source>
</evidence>
<dbReference type="PANTHER" id="PTHR46246:SF1">
    <property type="entry name" value="GUANOSINE-3',5'-BIS(DIPHOSPHATE) 3'-PYROPHOSPHOHYDROLASE MESH1"/>
    <property type="match status" value="1"/>
</dbReference>
<dbReference type="InterPro" id="IPR052194">
    <property type="entry name" value="MESH1"/>
</dbReference>
<dbReference type="SUPFAM" id="SSF109604">
    <property type="entry name" value="HD-domain/PDEase-like"/>
    <property type="match status" value="1"/>
</dbReference>
<accession>A0A846HK09</accession>
<comment type="caution">
    <text evidence="2">The sequence shown here is derived from an EMBL/GenBank/DDBJ whole genome shotgun (WGS) entry which is preliminary data.</text>
</comment>
<feature type="domain" description="HD/PDEase" evidence="1">
    <location>
        <begin position="25"/>
        <end position="136"/>
    </location>
</feature>
<dbReference type="EMBL" id="JTCM02000169">
    <property type="protein sequence ID" value="NEU77253.1"/>
    <property type="molecule type" value="Genomic_DNA"/>
</dbReference>
<name>A0A846HK09_9CYAN</name>
<dbReference type="Pfam" id="PF13328">
    <property type="entry name" value="HD_4"/>
    <property type="match status" value="1"/>
</dbReference>
<dbReference type="Proteomes" id="UP000031549">
    <property type="component" value="Unassembled WGS sequence"/>
</dbReference>
<dbReference type="RefSeq" id="WP_039749019.1">
    <property type="nucleotide sequence ID" value="NZ_JTCM02000169.1"/>
</dbReference>
<dbReference type="GO" id="GO:0008893">
    <property type="term" value="F:guanosine-3',5'-bis(diphosphate) 3'-diphosphatase activity"/>
    <property type="evidence" value="ECO:0007669"/>
    <property type="project" value="TreeGrafter"/>
</dbReference>
<dbReference type="InterPro" id="IPR003607">
    <property type="entry name" value="HD/PDEase_dom"/>
</dbReference>
<dbReference type="AlphaFoldDB" id="A0A846HK09"/>
<dbReference type="Gene3D" id="1.10.3210.10">
    <property type="entry name" value="Hypothetical protein af1432"/>
    <property type="match status" value="1"/>
</dbReference>
<keyword evidence="2" id="KW-0378">Hydrolase</keyword>
<keyword evidence="3" id="KW-1185">Reference proteome</keyword>